<dbReference type="WBParaSite" id="TCONS_00004818.p1">
    <property type="protein sequence ID" value="TCONS_00004818.p1"/>
    <property type="gene ID" value="XLOC_002884"/>
</dbReference>
<keyword evidence="9 17" id="KW-0472">Membrane</keyword>
<dbReference type="InterPro" id="IPR018244">
    <property type="entry name" value="Allrgn_V5/Tpx1_CS"/>
</dbReference>
<proteinExistence type="inferred from homology"/>
<dbReference type="SUPFAM" id="SSF90112">
    <property type="entry name" value="Neurotransmitter-gated ion-channel transmembrane pore"/>
    <property type="match status" value="3"/>
</dbReference>
<feature type="region of interest" description="Disordered" evidence="18">
    <location>
        <begin position="536"/>
        <end position="555"/>
    </location>
</feature>
<dbReference type="InterPro" id="IPR036734">
    <property type="entry name" value="Neur_chan_lig-bd_sf"/>
</dbReference>
<keyword evidence="4 17" id="KW-0812">Transmembrane</keyword>
<feature type="transmembrane region" description="Helical" evidence="17">
    <location>
        <begin position="274"/>
        <end position="299"/>
    </location>
</feature>
<evidence type="ECO:0000256" key="17">
    <source>
        <dbReference type="RuleBase" id="RU000687"/>
    </source>
</evidence>
<feature type="transmembrane region" description="Helical" evidence="17">
    <location>
        <begin position="339"/>
        <end position="362"/>
    </location>
</feature>
<feature type="transmembrane region" description="Helical" evidence="17">
    <location>
        <begin position="1984"/>
        <end position="2004"/>
    </location>
</feature>
<feature type="transmembrane region" description="Helical" evidence="17">
    <location>
        <begin position="305"/>
        <end position="327"/>
    </location>
</feature>
<keyword evidence="12" id="KW-0325">Glycoprotein</keyword>
<dbReference type="Pfam" id="PF00188">
    <property type="entry name" value="CAP"/>
    <property type="match status" value="1"/>
</dbReference>
<feature type="transmembrane region" description="Helical" evidence="17">
    <location>
        <begin position="659"/>
        <end position="677"/>
    </location>
</feature>
<dbReference type="FunFam" id="1.20.58.390:FF:000022">
    <property type="entry name" value="Nicotinic acetylcholine receptor subunit alpha4"/>
    <property type="match status" value="1"/>
</dbReference>
<feature type="transmembrane region" description="Helical" evidence="17">
    <location>
        <begin position="1688"/>
        <end position="1710"/>
    </location>
</feature>
<dbReference type="GO" id="GO:0007271">
    <property type="term" value="P:synaptic transmission, cholinergic"/>
    <property type="evidence" value="ECO:0007669"/>
    <property type="project" value="UniProtKB-ARBA"/>
</dbReference>
<dbReference type="CDD" id="cd19064">
    <property type="entry name" value="LGIC_TM_nAChR"/>
    <property type="match status" value="3"/>
</dbReference>
<feature type="compositionally biased region" description="Low complexity" evidence="18">
    <location>
        <begin position="538"/>
        <end position="554"/>
    </location>
</feature>
<evidence type="ECO:0000256" key="4">
    <source>
        <dbReference type="ARBA" id="ARBA00022692"/>
    </source>
</evidence>
<dbReference type="FunFam" id="1.20.58.390:FF:000038">
    <property type="entry name" value="Acetylcholine receptor subunit beta-like 1"/>
    <property type="match status" value="2"/>
</dbReference>
<dbReference type="FunFam" id="2.70.170.10:FF:000013">
    <property type="entry name" value="Acetylcholine receptor subunit alpha"/>
    <property type="match status" value="1"/>
</dbReference>
<dbReference type="InterPro" id="IPR006029">
    <property type="entry name" value="Neurotrans-gated_channel_TM"/>
</dbReference>
<dbReference type="InterPro" id="IPR006201">
    <property type="entry name" value="Neur_channel"/>
</dbReference>
<reference evidence="21" key="1">
    <citation type="submission" date="2024-02" db="UniProtKB">
        <authorList>
            <consortium name="WormBaseParasite"/>
        </authorList>
    </citation>
    <scope>IDENTIFICATION</scope>
</reference>
<dbReference type="InterPro" id="IPR035940">
    <property type="entry name" value="CAP_sf"/>
</dbReference>
<feature type="compositionally biased region" description="Low complexity" evidence="18">
    <location>
        <begin position="1891"/>
        <end position="1902"/>
    </location>
</feature>
<keyword evidence="5" id="KW-0732">Signal</keyword>
<keyword evidence="14" id="KW-1071">Ligand-gated ion channel</keyword>
<evidence type="ECO:0000256" key="2">
    <source>
        <dbReference type="ARBA" id="ARBA00022448"/>
    </source>
</evidence>
<evidence type="ECO:0000259" key="19">
    <source>
        <dbReference type="SMART" id="SM00198"/>
    </source>
</evidence>
<evidence type="ECO:0000256" key="12">
    <source>
        <dbReference type="ARBA" id="ARBA00023180"/>
    </source>
</evidence>
<feature type="transmembrane region" description="Helical" evidence="17">
    <location>
        <begin position="1044"/>
        <end position="1066"/>
    </location>
</feature>
<dbReference type="SMART" id="SM00198">
    <property type="entry name" value="SCP"/>
    <property type="match status" value="1"/>
</dbReference>
<dbReference type="GO" id="GO:0045211">
    <property type="term" value="C:postsynaptic membrane"/>
    <property type="evidence" value="ECO:0007669"/>
    <property type="project" value="UniProtKB-SubCell"/>
</dbReference>
<feature type="transmembrane region" description="Helical" evidence="17">
    <location>
        <begin position="15"/>
        <end position="35"/>
    </location>
</feature>
<sequence>LNIILSMNWISNISITKSFLIIIYLSILIIPIPFIEGTKDASRLFEDLLSDYNKLVRPVDNTNDTVVVNFKLKLSQLLDVHEKNQIMTTNVWLQHSWIDSKLKWDPAEYGGVDVLYVPSDLIWLPDVVLYNNADGNYQVSIMTKAKLSPNGTVEWAPPAIYKSMCQIDIEWFPFDLQTCHLIFGSWTYGGLEVNLKHKDWHLQREEQELVIGYDREYNETVWIVDNGIDLSDYYPSVEWDILNVPGKRHEKRYPCCESPFIDLTYEIHLRRKTLFYTVNLIFPSVGISFLTALVFYLPSDGGEKISLSILILISLTVFFLLLVEIIPSTSLVIPLIGKYLLFTMVMVTLSVIVTVITLNIHFRSPSTHTMPKWVKKVFIQVLPYYLLMRRPKNVVKEEESEIKNCKGILRDAMSVKKKDEPEIKVKKNSYSRRKSSFINDRKFSMRSGHTSALFEQMDYLSPHYITNAMNSSSSSGSVINATGSYNDTSININKSQPFGSTFGILTDPSNIGTSNSTIQQPLSTSSIKEHLTVEGQQNNITGNSNNNNTSNSNTKLYTPIQSAVDSVTYIAGHLRNEEENQQVIEDWKYVSVVMDRIFLMLFTFFCLTGIVVIILRAPTIYNRTEAFVNIICNIIYLEKLYSIFNFINMLEKLLHFENMVFLPGNLFISYFIIPFYIINNNKKNKLFQLALSFFNILFCFKNFFFSLIEVRKKNQKVLRYLSDFIKYLLSKKSLYMGVVINKNNYKNIFIFLFLISLLLKKSRQSNFYQTSSISSSFSYEEVESNEDESSNNVTFNIYNDKFQNTVTFEDEERLAIDMFKDYNRLIRPSPCNNVSIVMVEFGMAMILLINIDEKNQIMQTNVWLTFNWNDCQFNWDPKNYGGIESLRVANDRVWLPEIVLFNNADGNYEVSYHSNVVVDYKGNVQWVPPAIYKSSCTIDVEYFPMDQQICHLIFGSWTYKKDEVKLSWYMNKRSVELSDYSPSGIWDVIDVPGQLTDDKSRIHFQIVIRRKPLFYTVILIIPTVLMAFLSIMVFYLPAECNEKITLGTSILLALVVFLLLVSKILPPTSDTIPLMAKYLLLTFVLNILTIMTTVIIINIYFRSETTHQMPEYVRYIFLTLLPQILMMQRPERIPVFNGYFVEEYNADEIFDASLLMPSLPATMLPFTNLGKNLSSNEGRKKRLIESPPEEVNCTKKRSINLPNNGKINFNNFKKYSLRKFSNIQIGNPFIDRNHNIKENGMSIKKKVSFSLVDIKSMQSLNNKESLKKHSNTCNSLESDDENLNNIPLKSNIVVEVKEKEQHPSSAYSTTTYLNIPSKILNNDRKKHNNNNDCNNKRNCKRSIKEEAKELSGNVRETIESIAFIAEHMKSEMGSKKIKDDWKYISMVLDRLLLLIFFGITLGGTFSIIFSAPHIFEFVDQEAVIERIKLMTNERLLLIIIIIMQLIIKTSMSNDEERLVIDLFRGYNHLIRPVPNTSTEALEVSFSLAMVLLINVDEKNQVMHTNVWLTIEWTDYQMRWDPRNYGEIQTIRISPDRMWLPDIVLFNNADGNYEVSFYSNVVVSHTGKMLWVPPAIYKSSCTIDVEYFPMDQQICHLIFGSWTYNENEVVINYKDGSKMVDLNDYSPSGIWDVMDVPGELIHKKSKIAYQIIIRRKALFYTVILIIPTILMAFLSILVFYLPAEASEKITLAISILLALVVFLLLVSKILPPTSSTIPLMAKYLLLTFIMNIMTILATAVIINIYFRGPTTHTMPLWVKIVFLKYLPLFLMMTKPEKDVILNTSSRRKRQKTIDIKLGGKTSITKKFLSKKNTSFKSGRLFCNEGGDTYTPGEFIEMSSTRIHHPPSPIKDIKNVKEKKGGYHSLSKKPIFGGIFEKENEDGIINNTTNFISSPTPSKVTSSSMEEDDDSIFRCRSANIVKRNNEEDDRKVRMRYESEDIQAMLSEEALKAMTAVEYITEHLKQDNEYKKIREEWKYVSMVIDRILLYVFFSVTLGGTIGILFSAPNIFDNVNQADIIERLKAQAEAEKLFTYAILSKYINVSLCNDHFMTSYLRDYVIWYHNQKRLSLSTKDICLPTAKNLSEMTYDCYLESTAINATASCKLELYGNDEIGQNLYMGNNALDYIYNLNDALERWWTQYLNLKSIYFNHTYNILNFGQMAWANTSRVGCAIKTCNTETLFICHYQPRGNIVGEPIYNIETQCSNDTDCSSISEGFCNNITGYCQKDLLFVIFLK</sequence>
<dbReference type="Pfam" id="PF02931">
    <property type="entry name" value="Neur_chan_LBD"/>
    <property type="match status" value="3"/>
</dbReference>
<dbReference type="PROSITE" id="PS00236">
    <property type="entry name" value="NEUROTR_ION_CHANNEL"/>
    <property type="match status" value="3"/>
</dbReference>
<feature type="domain" description="SCP" evidence="19">
    <location>
        <begin position="2051"/>
        <end position="2192"/>
    </location>
</feature>
<dbReference type="GO" id="GO:0004888">
    <property type="term" value="F:transmembrane signaling receptor activity"/>
    <property type="evidence" value="ECO:0007669"/>
    <property type="project" value="InterPro"/>
</dbReference>
<dbReference type="GO" id="GO:0005576">
    <property type="term" value="C:extracellular region"/>
    <property type="evidence" value="ECO:0007669"/>
    <property type="project" value="InterPro"/>
</dbReference>
<dbReference type="PRINTS" id="PR00254">
    <property type="entry name" value="NICOTINICR"/>
</dbReference>
<keyword evidence="3" id="KW-1003">Cell membrane</keyword>
<feature type="transmembrane region" description="Helical" evidence="17">
    <location>
        <begin position="1656"/>
        <end position="1682"/>
    </location>
</feature>
<organism evidence="20 21">
    <name type="scientific">Strongyloides stercoralis</name>
    <name type="common">Threadworm</name>
    <dbReference type="NCBI Taxonomy" id="6248"/>
    <lineage>
        <taxon>Eukaryota</taxon>
        <taxon>Metazoa</taxon>
        <taxon>Ecdysozoa</taxon>
        <taxon>Nematoda</taxon>
        <taxon>Chromadorea</taxon>
        <taxon>Rhabditida</taxon>
        <taxon>Tylenchina</taxon>
        <taxon>Panagrolaimomorpha</taxon>
        <taxon>Strongyloidoidea</taxon>
        <taxon>Strongyloididae</taxon>
        <taxon>Strongyloides</taxon>
    </lineage>
</organism>
<dbReference type="InterPro" id="IPR014044">
    <property type="entry name" value="CAP_dom"/>
</dbReference>
<feature type="transmembrane region" description="Helical" evidence="17">
    <location>
        <begin position="1013"/>
        <end position="1038"/>
    </location>
</feature>
<evidence type="ECO:0000256" key="9">
    <source>
        <dbReference type="ARBA" id="ARBA00023136"/>
    </source>
</evidence>
<dbReference type="FunFam" id="1.20.58.390:FF:000035">
    <property type="entry name" value="Acetylcholine receptor subunit beta-like 1"/>
    <property type="match status" value="1"/>
</dbReference>
<dbReference type="PROSITE" id="PS01010">
    <property type="entry name" value="CRISP_2"/>
    <property type="match status" value="1"/>
</dbReference>
<feature type="transmembrane region" description="Helical" evidence="17">
    <location>
        <begin position="1078"/>
        <end position="1100"/>
    </location>
</feature>
<dbReference type="Proteomes" id="UP000035681">
    <property type="component" value="Unplaced"/>
</dbReference>
<keyword evidence="7" id="KW-0770">Synapse</keyword>
<keyword evidence="20" id="KW-1185">Reference proteome</keyword>
<dbReference type="FunFam" id="1.20.58.390:FF:000001">
    <property type="entry name" value="Neuronal nicotinic acetylcholine receptor subunit 3"/>
    <property type="match status" value="1"/>
</dbReference>
<dbReference type="GO" id="GO:0022848">
    <property type="term" value="F:acetylcholine-gated monoatomic cation-selective channel activity"/>
    <property type="evidence" value="ECO:0007669"/>
    <property type="project" value="InterPro"/>
</dbReference>
<dbReference type="PANTHER" id="PTHR18945">
    <property type="entry name" value="NEUROTRANSMITTER GATED ION CHANNEL"/>
    <property type="match status" value="1"/>
</dbReference>
<keyword evidence="13" id="KW-0628">Postsynaptic cell membrane</keyword>
<dbReference type="InterPro" id="IPR038050">
    <property type="entry name" value="Neuro_actylchol_rec"/>
</dbReference>
<dbReference type="InterPro" id="IPR002394">
    <property type="entry name" value="Nicotinic_acetylcholine_rcpt"/>
</dbReference>
<feature type="region of interest" description="Disordered" evidence="18">
    <location>
        <begin position="1885"/>
        <end position="1904"/>
    </location>
</feature>
<evidence type="ECO:0000313" key="21">
    <source>
        <dbReference type="WBParaSite" id="TCONS_00004818.p1"/>
    </source>
</evidence>
<dbReference type="PRINTS" id="PR00252">
    <property type="entry name" value="NRIONCHANNEL"/>
</dbReference>
<dbReference type="SUPFAM" id="SSF55797">
    <property type="entry name" value="PR-1-like"/>
    <property type="match status" value="1"/>
</dbReference>
<dbReference type="InterPro" id="IPR018000">
    <property type="entry name" value="Neurotransmitter_ion_chnl_CS"/>
</dbReference>
<comment type="similarity">
    <text evidence="1">Belongs to the ligand-gated ion channel (TC 1.A.9) family. Acetylcholine receptor (TC 1.A.9.1) subfamily.</text>
</comment>
<evidence type="ECO:0000256" key="6">
    <source>
        <dbReference type="ARBA" id="ARBA00022989"/>
    </source>
</evidence>
<evidence type="ECO:0000256" key="1">
    <source>
        <dbReference type="ARBA" id="ARBA00009237"/>
    </source>
</evidence>
<keyword evidence="2 17" id="KW-0813">Transport</keyword>
<keyword evidence="6 17" id="KW-1133">Transmembrane helix</keyword>
<accession>A0AAF5D0B7</accession>
<keyword evidence="8 17" id="KW-0406">Ion transport</keyword>
<evidence type="ECO:0000256" key="7">
    <source>
        <dbReference type="ARBA" id="ARBA00023018"/>
    </source>
</evidence>
<dbReference type="InterPro" id="IPR006202">
    <property type="entry name" value="Neur_chan_lig-bd"/>
</dbReference>
<feature type="transmembrane region" description="Helical" evidence="17">
    <location>
        <begin position="1391"/>
        <end position="1415"/>
    </location>
</feature>
<dbReference type="Gene3D" id="2.70.170.10">
    <property type="entry name" value="Neurotransmitter-gated ion-channel ligand-binding domain"/>
    <property type="match status" value="3"/>
</dbReference>
<evidence type="ECO:0000256" key="18">
    <source>
        <dbReference type="SAM" id="MobiDB-lite"/>
    </source>
</evidence>
<feature type="transmembrane region" description="Helical" evidence="17">
    <location>
        <begin position="689"/>
        <end position="708"/>
    </location>
</feature>
<comment type="subcellular location">
    <subcellularLocation>
        <location evidence="16">Postsynaptic cell membrane</location>
        <topology evidence="16">Multi-pass membrane protein</topology>
    </subcellularLocation>
</comment>
<evidence type="ECO:0000256" key="11">
    <source>
        <dbReference type="ARBA" id="ARBA00023170"/>
    </source>
</evidence>
<feature type="transmembrane region" description="Helical" evidence="17">
    <location>
        <begin position="1722"/>
        <end position="1745"/>
    </location>
</feature>
<dbReference type="CDD" id="cd05380">
    <property type="entry name" value="CAP_euk"/>
    <property type="match status" value="1"/>
</dbReference>
<keyword evidence="15 17" id="KW-0407">Ion channel</keyword>
<dbReference type="Pfam" id="PF02932">
    <property type="entry name" value="Neur_chan_memb"/>
    <property type="match status" value="4"/>
</dbReference>
<evidence type="ECO:0000256" key="16">
    <source>
        <dbReference type="ARBA" id="ARBA00034104"/>
    </source>
</evidence>
<evidence type="ECO:0000256" key="14">
    <source>
        <dbReference type="ARBA" id="ARBA00023286"/>
    </source>
</evidence>
<comment type="caution">
    <text evidence="17">Lacks conserved residue(s) required for the propagation of feature annotation.</text>
</comment>
<evidence type="ECO:0000256" key="13">
    <source>
        <dbReference type="ARBA" id="ARBA00023257"/>
    </source>
</evidence>
<evidence type="ECO:0000313" key="20">
    <source>
        <dbReference type="Proteomes" id="UP000035681"/>
    </source>
</evidence>
<dbReference type="SUPFAM" id="SSF63712">
    <property type="entry name" value="Nicotinic receptor ligand binding domain-like"/>
    <property type="match status" value="3"/>
</dbReference>
<feature type="transmembrane region" description="Helical" evidence="17">
    <location>
        <begin position="1435"/>
        <end position="1451"/>
    </location>
</feature>
<keyword evidence="10" id="KW-1015">Disulfide bond</keyword>
<dbReference type="Gene3D" id="3.40.33.10">
    <property type="entry name" value="CAP"/>
    <property type="match status" value="1"/>
</dbReference>
<evidence type="ECO:0000256" key="5">
    <source>
        <dbReference type="ARBA" id="ARBA00022729"/>
    </source>
</evidence>
<evidence type="ECO:0000256" key="15">
    <source>
        <dbReference type="ARBA" id="ARBA00023303"/>
    </source>
</evidence>
<dbReference type="CDD" id="cd19031">
    <property type="entry name" value="LGIC_ECD_nAChR_proto_alpha-like"/>
    <property type="match status" value="1"/>
</dbReference>
<protein>
    <submittedName>
        <fullName evidence="21">SCP domain-containing protein</fullName>
    </submittedName>
</protein>
<evidence type="ECO:0000256" key="3">
    <source>
        <dbReference type="ARBA" id="ARBA00022475"/>
    </source>
</evidence>
<dbReference type="AlphaFoldDB" id="A0AAF5D0B7"/>
<evidence type="ECO:0000256" key="10">
    <source>
        <dbReference type="ARBA" id="ARBA00023157"/>
    </source>
</evidence>
<evidence type="ECO:0000256" key="8">
    <source>
        <dbReference type="ARBA" id="ARBA00023065"/>
    </source>
</evidence>
<dbReference type="InterPro" id="IPR036719">
    <property type="entry name" value="Neuro-gated_channel_TM_sf"/>
</dbReference>
<feature type="transmembrane region" description="Helical" evidence="17">
    <location>
        <begin position="1751"/>
        <end position="1771"/>
    </location>
</feature>
<dbReference type="Gene3D" id="1.20.58.390">
    <property type="entry name" value="Neurotransmitter-gated ion-channel transmembrane domain"/>
    <property type="match status" value="6"/>
</dbReference>
<keyword evidence="11" id="KW-0675">Receptor</keyword>
<dbReference type="FunFam" id="2.70.170.10:FF:000016">
    <property type="entry name" value="Nicotinic acetylcholine receptor subunit"/>
    <property type="match status" value="2"/>
</dbReference>
<name>A0AAF5D0B7_STRER</name>
<dbReference type="CDD" id="cd19032">
    <property type="entry name" value="LGIC_ECD_nAChR_proto_beta-like"/>
    <property type="match status" value="1"/>
</dbReference>
<feature type="transmembrane region" description="Helical" evidence="17">
    <location>
        <begin position="597"/>
        <end position="615"/>
    </location>
</feature>